<gene>
    <name evidence="2" type="ORF">V9T40_013566</name>
</gene>
<dbReference type="GO" id="GO:0005786">
    <property type="term" value="C:signal recognition particle, endoplasmic reticulum targeting"/>
    <property type="evidence" value="ECO:0007669"/>
    <property type="project" value="TreeGrafter"/>
</dbReference>
<protein>
    <recommendedName>
        <fullName evidence="4">Signal recognition particle subunit SRP72</fullName>
    </recommendedName>
</protein>
<dbReference type="Pfam" id="PF17004">
    <property type="entry name" value="SRP_TPR_like"/>
    <property type="match status" value="1"/>
</dbReference>
<evidence type="ECO:0000313" key="2">
    <source>
        <dbReference type="EMBL" id="KAK7582121.1"/>
    </source>
</evidence>
<dbReference type="Proteomes" id="UP001367676">
    <property type="component" value="Unassembled WGS sequence"/>
</dbReference>
<reference evidence="2 3" key="1">
    <citation type="submission" date="2024-03" db="EMBL/GenBank/DDBJ databases">
        <title>Adaptation during the transition from Ophiocordyceps entomopathogen to insect associate is accompanied by gene loss and intensified selection.</title>
        <authorList>
            <person name="Ward C.M."/>
            <person name="Onetto C.A."/>
            <person name="Borneman A.R."/>
        </authorList>
    </citation>
    <scope>NUCLEOTIDE SEQUENCE [LARGE SCALE GENOMIC DNA]</scope>
    <source>
        <strain evidence="2">AWRI1</strain>
        <tissue evidence="2">Single Adult Female</tissue>
    </source>
</reference>
<sequence>MYHERIPRSPAVVLGHPISVLSGRSHDGSRFSRGVLRSLAFEKAFCLYRLNEPKKALEIILACPSPSQKLLELKAQVLYRLERYEECYQTYREIIKQSHDEYEDERLSDLLAVVASLAATQQLTKSETPQQAEHTYELLYNTACRLAAEGQYIEAKVKLLAAEELKPKDVSVIATASNNSVVINRDQNVFDSKKKIRSCTVEILEHKLTSRQRGAIAFTQCLIALYNQQFDYCLQLCDKLLKNFPLMKEGAVLIKSLVLVKDNKVEEAVELLKKFTPEKVDDHLKLKLTAVLLLLSQNDKDGALQLLESLVEFSYQPGIVSALVTLHLSKNKHDEATKLLNKAVDWHTNNKIIDITKQTPTSSQNQVQHHGPRLQQRKLPPKKKKGCR</sequence>
<feature type="compositionally biased region" description="Basic residues" evidence="1">
    <location>
        <begin position="370"/>
        <end position="388"/>
    </location>
</feature>
<dbReference type="GO" id="GO:0008312">
    <property type="term" value="F:7S RNA binding"/>
    <property type="evidence" value="ECO:0007669"/>
    <property type="project" value="TreeGrafter"/>
</dbReference>
<dbReference type="SUPFAM" id="SSF48452">
    <property type="entry name" value="TPR-like"/>
    <property type="match status" value="1"/>
</dbReference>
<organism evidence="2 3">
    <name type="scientific">Parthenolecanium corni</name>
    <dbReference type="NCBI Taxonomy" id="536013"/>
    <lineage>
        <taxon>Eukaryota</taxon>
        <taxon>Metazoa</taxon>
        <taxon>Ecdysozoa</taxon>
        <taxon>Arthropoda</taxon>
        <taxon>Hexapoda</taxon>
        <taxon>Insecta</taxon>
        <taxon>Pterygota</taxon>
        <taxon>Neoptera</taxon>
        <taxon>Paraneoptera</taxon>
        <taxon>Hemiptera</taxon>
        <taxon>Sternorrhyncha</taxon>
        <taxon>Coccoidea</taxon>
        <taxon>Coccidae</taxon>
        <taxon>Parthenolecanium</taxon>
    </lineage>
</organism>
<dbReference type="GO" id="GO:0006614">
    <property type="term" value="P:SRP-dependent cotranslational protein targeting to membrane"/>
    <property type="evidence" value="ECO:0007669"/>
    <property type="project" value="InterPro"/>
</dbReference>
<dbReference type="Gene3D" id="1.25.40.10">
    <property type="entry name" value="Tetratricopeptide repeat domain"/>
    <property type="match status" value="2"/>
</dbReference>
<keyword evidence="3" id="KW-1185">Reference proteome</keyword>
<comment type="caution">
    <text evidence="2">The sequence shown here is derived from an EMBL/GenBank/DDBJ whole genome shotgun (WGS) entry which is preliminary data.</text>
</comment>
<dbReference type="PANTHER" id="PTHR14094">
    <property type="entry name" value="SIGNAL RECOGNITION PARTICLE 72"/>
    <property type="match status" value="1"/>
</dbReference>
<feature type="region of interest" description="Disordered" evidence="1">
    <location>
        <begin position="357"/>
        <end position="388"/>
    </location>
</feature>
<dbReference type="InterPro" id="IPR031545">
    <property type="entry name" value="SRP72_TPR-like"/>
</dbReference>
<evidence type="ECO:0008006" key="4">
    <source>
        <dbReference type="Google" id="ProtNLM"/>
    </source>
</evidence>
<dbReference type="InterPro" id="IPR011990">
    <property type="entry name" value="TPR-like_helical_dom_sf"/>
</dbReference>
<proteinExistence type="predicted"/>
<dbReference type="PANTHER" id="PTHR14094:SF9">
    <property type="entry name" value="SIGNAL RECOGNITION PARTICLE SUBUNIT SRP72"/>
    <property type="match status" value="1"/>
</dbReference>
<evidence type="ECO:0000313" key="3">
    <source>
        <dbReference type="Proteomes" id="UP001367676"/>
    </source>
</evidence>
<dbReference type="EMBL" id="JBBCAQ010000033">
    <property type="protein sequence ID" value="KAK7582121.1"/>
    <property type="molecule type" value="Genomic_DNA"/>
</dbReference>
<accession>A0AAN9TF87</accession>
<name>A0AAN9TF87_9HEMI</name>
<evidence type="ECO:0000256" key="1">
    <source>
        <dbReference type="SAM" id="MobiDB-lite"/>
    </source>
</evidence>
<dbReference type="AlphaFoldDB" id="A0AAN9TF87"/>
<dbReference type="InterPro" id="IPR026270">
    <property type="entry name" value="SRP72"/>
</dbReference>
<feature type="compositionally biased region" description="Polar residues" evidence="1">
    <location>
        <begin position="357"/>
        <end position="368"/>
    </location>
</feature>
<dbReference type="GO" id="GO:0043022">
    <property type="term" value="F:ribosome binding"/>
    <property type="evidence" value="ECO:0007669"/>
    <property type="project" value="TreeGrafter"/>
</dbReference>